<reference evidence="1" key="2">
    <citation type="journal article" date="2019" name="IMA Fungus">
        <title>Genome sequencing and comparison of five Tilletia species to identify candidate genes for the detection of regulated species infecting wheat.</title>
        <authorList>
            <person name="Nguyen H.D.T."/>
            <person name="Sultana T."/>
            <person name="Kesanakurti P."/>
            <person name="Hambleton S."/>
        </authorList>
    </citation>
    <scope>NUCLEOTIDE SEQUENCE</scope>
    <source>
        <strain evidence="1">DAOMC 238032</strain>
    </source>
</reference>
<organism evidence="1 2">
    <name type="scientific">Tilletia caries</name>
    <name type="common">wheat bunt fungus</name>
    <dbReference type="NCBI Taxonomy" id="13290"/>
    <lineage>
        <taxon>Eukaryota</taxon>
        <taxon>Fungi</taxon>
        <taxon>Dikarya</taxon>
        <taxon>Basidiomycota</taxon>
        <taxon>Ustilaginomycotina</taxon>
        <taxon>Exobasidiomycetes</taxon>
        <taxon>Tilletiales</taxon>
        <taxon>Tilletiaceae</taxon>
        <taxon>Tilletia</taxon>
    </lineage>
</organism>
<name>A0A177T5U9_9BASI</name>
<comment type="caution">
    <text evidence="1">The sequence shown here is derived from an EMBL/GenBank/DDBJ whole genome shotgun (WGS) entry which is preliminary data.</text>
</comment>
<gene>
    <name evidence="1" type="ORF">A4X03_0g9233</name>
</gene>
<protein>
    <submittedName>
        <fullName evidence="1">Uncharacterized protein</fullName>
    </submittedName>
</protein>
<evidence type="ECO:0000313" key="2">
    <source>
        <dbReference type="Proteomes" id="UP000077671"/>
    </source>
</evidence>
<accession>A0A177T5U9</accession>
<reference evidence="1" key="1">
    <citation type="submission" date="2016-04" db="EMBL/GenBank/DDBJ databases">
        <authorList>
            <person name="Nguyen H.D."/>
            <person name="Kesanakurti P."/>
            <person name="Cullis J."/>
            <person name="Levesque C.A."/>
            <person name="Hambleton S."/>
        </authorList>
    </citation>
    <scope>NUCLEOTIDE SEQUENCE</scope>
    <source>
        <strain evidence="1">DAOMC 238032</strain>
    </source>
</reference>
<dbReference type="AlphaFoldDB" id="A0A177T5U9"/>
<sequence length="281" mass="30630">MSAIGGVYDFLYVPFLLPARTVQSLLPENSRLLPVPSSILSALSLEGKTDHDDAEPRHLVALQLGYQKGTGPLLMPFGLNFSEAKLEIPFVSHPHAQERSFLLKQTIIFSSSLLSISSNLVAGLKSHTASFTPKGVDAPRNVSQDSAEAIQYNVANFLESSFEPSPSKGGSPEPESNLDTLRALTTLFHSDWFGHKTGKTINRFEYARLSTALPTTAITNRDAAEIGPRQYVASVPLRLWLDAFRHGPAAATAEGGDLVQVPAGTKVWRVRAQYRSFVRSL</sequence>
<dbReference type="EMBL" id="LWDD02003474">
    <property type="protein sequence ID" value="KAE8237079.1"/>
    <property type="molecule type" value="Genomic_DNA"/>
</dbReference>
<evidence type="ECO:0000313" key="1">
    <source>
        <dbReference type="EMBL" id="KAE8237079.1"/>
    </source>
</evidence>
<dbReference type="Proteomes" id="UP000077671">
    <property type="component" value="Unassembled WGS sequence"/>
</dbReference>
<proteinExistence type="predicted"/>